<name>A0ABU6SEA3_9FABA</name>
<sequence length="155" mass="17927">MIGSEVVFYNYEAYKEYDDIDIEPTIELGTIKIRRYHFEDKKFNRSMHSGRFDPNRPYEFPIAMLGKDCSLVPRGLLLHRMLCHREKNFVSLGFSLQTYPPYTREAVPTWSLPSPSFGFIASSEERMCKDDETRVEETQGLGSVKSEGSKGKELI</sequence>
<reference evidence="2 3" key="1">
    <citation type="journal article" date="2023" name="Plants (Basel)">
        <title>Bridging the Gap: Combining Genomics and Transcriptomics Approaches to Understand Stylosanthes scabra, an Orphan Legume from the Brazilian Caatinga.</title>
        <authorList>
            <person name="Ferreira-Neto J.R.C."/>
            <person name="da Silva M.D."/>
            <person name="Binneck E."/>
            <person name="de Melo N.F."/>
            <person name="da Silva R.H."/>
            <person name="de Melo A.L.T.M."/>
            <person name="Pandolfi V."/>
            <person name="Bustamante F.O."/>
            <person name="Brasileiro-Vidal A.C."/>
            <person name="Benko-Iseppon A.M."/>
        </authorList>
    </citation>
    <scope>NUCLEOTIDE SEQUENCE [LARGE SCALE GENOMIC DNA]</scope>
    <source>
        <tissue evidence="2">Leaves</tissue>
    </source>
</reference>
<proteinExistence type="predicted"/>
<evidence type="ECO:0000313" key="3">
    <source>
        <dbReference type="Proteomes" id="UP001341840"/>
    </source>
</evidence>
<comment type="caution">
    <text evidence="2">The sequence shown here is derived from an EMBL/GenBank/DDBJ whole genome shotgun (WGS) entry which is preliminary data.</text>
</comment>
<organism evidence="2 3">
    <name type="scientific">Stylosanthes scabra</name>
    <dbReference type="NCBI Taxonomy" id="79078"/>
    <lineage>
        <taxon>Eukaryota</taxon>
        <taxon>Viridiplantae</taxon>
        <taxon>Streptophyta</taxon>
        <taxon>Embryophyta</taxon>
        <taxon>Tracheophyta</taxon>
        <taxon>Spermatophyta</taxon>
        <taxon>Magnoliopsida</taxon>
        <taxon>eudicotyledons</taxon>
        <taxon>Gunneridae</taxon>
        <taxon>Pentapetalae</taxon>
        <taxon>rosids</taxon>
        <taxon>fabids</taxon>
        <taxon>Fabales</taxon>
        <taxon>Fabaceae</taxon>
        <taxon>Papilionoideae</taxon>
        <taxon>50 kb inversion clade</taxon>
        <taxon>dalbergioids sensu lato</taxon>
        <taxon>Dalbergieae</taxon>
        <taxon>Pterocarpus clade</taxon>
        <taxon>Stylosanthes</taxon>
    </lineage>
</organism>
<dbReference type="EMBL" id="JASCZI010060590">
    <property type="protein sequence ID" value="MED6134328.1"/>
    <property type="molecule type" value="Genomic_DNA"/>
</dbReference>
<evidence type="ECO:0000313" key="2">
    <source>
        <dbReference type="EMBL" id="MED6134328.1"/>
    </source>
</evidence>
<protein>
    <submittedName>
        <fullName evidence="2">Uncharacterized protein</fullName>
    </submittedName>
</protein>
<keyword evidence="3" id="KW-1185">Reference proteome</keyword>
<evidence type="ECO:0000256" key="1">
    <source>
        <dbReference type="SAM" id="MobiDB-lite"/>
    </source>
</evidence>
<feature type="region of interest" description="Disordered" evidence="1">
    <location>
        <begin position="129"/>
        <end position="155"/>
    </location>
</feature>
<gene>
    <name evidence="2" type="ORF">PIB30_036082</name>
</gene>
<accession>A0ABU6SEA3</accession>
<dbReference type="Proteomes" id="UP001341840">
    <property type="component" value="Unassembled WGS sequence"/>
</dbReference>